<evidence type="ECO:0000313" key="1">
    <source>
        <dbReference type="EMBL" id="HIR05431.1"/>
    </source>
</evidence>
<dbReference type="Gene3D" id="3.40.50.300">
    <property type="entry name" value="P-loop containing nucleotide triphosphate hydrolases"/>
    <property type="match status" value="1"/>
</dbReference>
<dbReference type="Proteomes" id="UP000824250">
    <property type="component" value="Unassembled WGS sequence"/>
</dbReference>
<organism evidence="1 2">
    <name type="scientific">Candidatus Copromonas faecavium</name>
    <name type="common">nom. illeg.</name>
    <dbReference type="NCBI Taxonomy" id="2840740"/>
    <lineage>
        <taxon>Bacteria</taxon>
        <taxon>Bacillati</taxon>
        <taxon>Bacillota</taxon>
        <taxon>Clostridia</taxon>
        <taxon>Lachnospirales</taxon>
        <taxon>Lachnospiraceae</taxon>
        <taxon>Candidatus Copromonas (nom. illeg.)</taxon>
    </lineage>
</organism>
<dbReference type="SUPFAM" id="SSF52540">
    <property type="entry name" value="P-loop containing nucleoside triphosphate hydrolases"/>
    <property type="match status" value="1"/>
</dbReference>
<comment type="caution">
    <text evidence="1">The sequence shown here is derived from an EMBL/GenBank/DDBJ whole genome shotgun (WGS) entry which is preliminary data.</text>
</comment>
<protein>
    <submittedName>
        <fullName evidence="1">AAA family ATPase</fullName>
    </submittedName>
</protein>
<gene>
    <name evidence="1" type="ORF">IAB28_05630</name>
</gene>
<name>A0A9D1D4R8_9FIRM</name>
<accession>A0A9D1D4R8</accession>
<sequence>MKEKQLYLIGGTMGAGKTTVGRILKKQLPDCVFLDGDWCWDMDPFQVTEETKKMVMKNIIFLLNSFLTCSAYKNVVFCWVMHEQAIIDEILGGLDLNGCQVHLFSLICSPKELAGRLEKDIEQGLRDEDVVNRSLARLPFYEKLNTIKIDTTGCSPKMVAERITKASGRKRWDP</sequence>
<dbReference type="Pfam" id="PF13238">
    <property type="entry name" value="AAA_18"/>
    <property type="match status" value="1"/>
</dbReference>
<dbReference type="EMBL" id="DVGC01000029">
    <property type="protein sequence ID" value="HIR05431.1"/>
    <property type="molecule type" value="Genomic_DNA"/>
</dbReference>
<dbReference type="AlphaFoldDB" id="A0A9D1D4R8"/>
<evidence type="ECO:0000313" key="2">
    <source>
        <dbReference type="Proteomes" id="UP000824250"/>
    </source>
</evidence>
<reference evidence="1" key="1">
    <citation type="submission" date="2020-10" db="EMBL/GenBank/DDBJ databases">
        <authorList>
            <person name="Gilroy R."/>
        </authorList>
    </citation>
    <scope>NUCLEOTIDE SEQUENCE</scope>
    <source>
        <strain evidence="1">CHK180-2868</strain>
    </source>
</reference>
<proteinExistence type="predicted"/>
<dbReference type="InterPro" id="IPR027417">
    <property type="entry name" value="P-loop_NTPase"/>
</dbReference>
<reference evidence="1" key="2">
    <citation type="journal article" date="2021" name="PeerJ">
        <title>Extensive microbial diversity within the chicken gut microbiome revealed by metagenomics and culture.</title>
        <authorList>
            <person name="Gilroy R."/>
            <person name="Ravi A."/>
            <person name="Getino M."/>
            <person name="Pursley I."/>
            <person name="Horton D.L."/>
            <person name="Alikhan N.F."/>
            <person name="Baker D."/>
            <person name="Gharbi K."/>
            <person name="Hall N."/>
            <person name="Watson M."/>
            <person name="Adriaenssens E.M."/>
            <person name="Foster-Nyarko E."/>
            <person name="Jarju S."/>
            <person name="Secka A."/>
            <person name="Antonio M."/>
            <person name="Oren A."/>
            <person name="Chaudhuri R.R."/>
            <person name="La Ragione R."/>
            <person name="Hildebrand F."/>
            <person name="Pallen M.J."/>
        </authorList>
    </citation>
    <scope>NUCLEOTIDE SEQUENCE</scope>
    <source>
        <strain evidence="1">CHK180-2868</strain>
    </source>
</reference>